<evidence type="ECO:0000256" key="1">
    <source>
        <dbReference type="ARBA" id="ARBA00023015"/>
    </source>
</evidence>
<evidence type="ECO:0000259" key="4">
    <source>
        <dbReference type="PROSITE" id="PS50949"/>
    </source>
</evidence>
<organism evidence="6 7">
    <name type="scientific">Victivallis vadensis</name>
    <dbReference type="NCBI Taxonomy" id="172901"/>
    <lineage>
        <taxon>Bacteria</taxon>
        <taxon>Pseudomonadati</taxon>
        <taxon>Lentisphaerota</taxon>
        <taxon>Lentisphaeria</taxon>
        <taxon>Victivallales</taxon>
        <taxon>Victivallaceae</taxon>
        <taxon>Victivallis</taxon>
    </lineage>
</organism>
<reference evidence="5 8" key="2">
    <citation type="submission" date="2020-04" db="EMBL/GenBank/DDBJ databases">
        <authorList>
            <person name="Hitch T.C.A."/>
            <person name="Wylensek D."/>
            <person name="Clavel T."/>
        </authorList>
    </citation>
    <scope>NUCLEOTIDE SEQUENCE [LARGE SCALE GENOMIC DNA]</scope>
    <source>
        <strain evidence="5 8">COR2-253-APC-1A</strain>
    </source>
</reference>
<dbReference type="PROSITE" id="PS50949">
    <property type="entry name" value="HTH_GNTR"/>
    <property type="match status" value="1"/>
</dbReference>
<feature type="domain" description="HTH gntR-type" evidence="4">
    <location>
        <begin position="2"/>
        <end position="70"/>
    </location>
</feature>
<evidence type="ECO:0000256" key="3">
    <source>
        <dbReference type="ARBA" id="ARBA00023163"/>
    </source>
</evidence>
<dbReference type="RefSeq" id="WP_116885806.1">
    <property type="nucleotide sequence ID" value="NZ_CABMMC010000055.1"/>
</dbReference>
<keyword evidence="1" id="KW-0805">Transcription regulation</keyword>
<dbReference type="GeneID" id="78297070"/>
<proteinExistence type="predicted"/>
<name>A0A2U1AEJ1_9BACT</name>
<dbReference type="Proteomes" id="UP000245959">
    <property type="component" value="Unassembled WGS sequence"/>
</dbReference>
<dbReference type="Pfam" id="PF00392">
    <property type="entry name" value="GntR"/>
    <property type="match status" value="1"/>
</dbReference>
<dbReference type="Gene3D" id="1.10.10.10">
    <property type="entry name" value="Winged helix-like DNA-binding domain superfamily/Winged helix DNA-binding domain"/>
    <property type="match status" value="1"/>
</dbReference>
<dbReference type="SMART" id="SM00345">
    <property type="entry name" value="HTH_GNTR"/>
    <property type="match status" value="1"/>
</dbReference>
<comment type="caution">
    <text evidence="6">The sequence shown here is derived from an EMBL/GenBank/DDBJ whole genome shotgun (WGS) entry which is preliminary data.</text>
</comment>
<dbReference type="SUPFAM" id="SSF53850">
    <property type="entry name" value="Periplasmic binding protein-like II"/>
    <property type="match status" value="1"/>
</dbReference>
<dbReference type="GO" id="GO:0003700">
    <property type="term" value="F:DNA-binding transcription factor activity"/>
    <property type="evidence" value="ECO:0007669"/>
    <property type="project" value="InterPro"/>
</dbReference>
<accession>A0A2U1AEJ1</accession>
<dbReference type="InterPro" id="IPR036390">
    <property type="entry name" value="WH_DNA-bd_sf"/>
</dbReference>
<keyword evidence="2" id="KW-0238">DNA-binding</keyword>
<evidence type="ECO:0000313" key="5">
    <source>
        <dbReference type="EMBL" id="NMD85118.1"/>
    </source>
</evidence>
<dbReference type="InterPro" id="IPR036388">
    <property type="entry name" value="WH-like_DNA-bd_sf"/>
</dbReference>
<gene>
    <name evidence="6" type="ORF">C8D82_14510</name>
    <name evidence="5" type="ORF">HF882_00820</name>
</gene>
<dbReference type="Proteomes" id="UP000576225">
    <property type="component" value="Unassembled WGS sequence"/>
</dbReference>
<dbReference type="EMBL" id="JABAEW010000001">
    <property type="protein sequence ID" value="NMD85118.1"/>
    <property type="molecule type" value="Genomic_DNA"/>
</dbReference>
<dbReference type="AlphaFoldDB" id="A0A2U1AEJ1"/>
<evidence type="ECO:0000313" key="8">
    <source>
        <dbReference type="Proteomes" id="UP000576225"/>
    </source>
</evidence>
<dbReference type="InterPro" id="IPR000524">
    <property type="entry name" value="Tscrpt_reg_HTH_GntR"/>
</dbReference>
<evidence type="ECO:0000313" key="7">
    <source>
        <dbReference type="Proteomes" id="UP000245959"/>
    </source>
</evidence>
<dbReference type="SUPFAM" id="SSF46785">
    <property type="entry name" value="Winged helix' DNA-binding domain"/>
    <property type="match status" value="1"/>
</dbReference>
<evidence type="ECO:0000256" key="2">
    <source>
        <dbReference type="ARBA" id="ARBA00023125"/>
    </source>
</evidence>
<dbReference type="OrthoDB" id="9784545at2"/>
<keyword evidence="7" id="KW-1185">Reference proteome</keyword>
<dbReference type="GO" id="GO:0003677">
    <property type="term" value="F:DNA binding"/>
    <property type="evidence" value="ECO:0007669"/>
    <property type="project" value="UniProtKB-KW"/>
</dbReference>
<dbReference type="EMBL" id="QEKH01000045">
    <property type="protein sequence ID" value="PVY34811.1"/>
    <property type="molecule type" value="Genomic_DNA"/>
</dbReference>
<protein>
    <submittedName>
        <fullName evidence="5">GntR family transcriptional regulator</fullName>
    </submittedName>
    <submittedName>
        <fullName evidence="6">Regulatory GntR family protein</fullName>
    </submittedName>
</protein>
<sequence length="475" mass="53317">MSKRVDALKEKLRQRIVSGAAGYREGLPSLRELMQLFGESHHVVNSALKALEREGILLCQPYKGFQVARPYAAPAPVRSAAELNVIILEENIWQIDFWCWVVKQFELHHGDCRLSPRFLTDEAAVIEFLGRRPPDEPAVVVHATDAIVNAGPTIPRPEIARQLGHPLPLAELLPGLLDPLHAFSIPYQIQPPLLYYSREKEISGYDWRAGYPAFLDWLEHNCAPGRFAPLNIPLVMGALGMEGLILHTRPEIRAKLEFLQNIFERFRDNRFFNLHLPSGRFADLKQLAAGGLDYTLRGSFCAGAAGLPESAGRIGLVPPPVQPDGRLIQPVPYAVIAGNRCTSAAARFVEFLLSDEVQRTMMQRCLGLSPLDRILRAAEAEPAGYPFDIAPVIRYVRQEYPKSLPGQIYQPESDYDFLIETLTDRMVLPLLTGAADRRNSKRMIDELEELFLARAAQLRPELNRNRLRSQLLTGA</sequence>
<keyword evidence="3" id="KW-0804">Transcription</keyword>
<reference evidence="6 7" key="1">
    <citation type="submission" date="2018-04" db="EMBL/GenBank/DDBJ databases">
        <title>Genomic Encyclopedia of Type Strains, Phase IV (KMG-IV): sequencing the most valuable type-strain genomes for metagenomic binning, comparative biology and taxonomic classification.</title>
        <authorList>
            <person name="Goeker M."/>
        </authorList>
    </citation>
    <scope>NUCLEOTIDE SEQUENCE [LARGE SCALE GENOMIC DNA]</scope>
    <source>
        <strain evidence="6 7">DSM 14823</strain>
    </source>
</reference>
<evidence type="ECO:0000313" key="6">
    <source>
        <dbReference type="EMBL" id="PVY34811.1"/>
    </source>
</evidence>